<evidence type="ECO:0000256" key="1">
    <source>
        <dbReference type="ARBA" id="ARBA00022737"/>
    </source>
</evidence>
<dbReference type="RefSeq" id="WP_188371194.1">
    <property type="nucleotide sequence ID" value="NZ_BMFH01000002.1"/>
</dbReference>
<dbReference type="InterPro" id="IPR036873">
    <property type="entry name" value="Rhodanese-like_dom_sf"/>
</dbReference>
<sequence length="315" mass="35563">MSWKISHLVLAILALGISCKEKPEAVQKETVLEGKHLITYDNPMLSSEDPGIVIVDFRKAEEYETAHIPGSIQLYRNHFQDASMPYPGMRLDREKTAASLGMAGISNQHTIIVYDDKGSPDASRFWWLLKLYNFEQVYLLDGGLGLWEKMGKKTSRDVPEIKPTVFLFPDKPDQPMVIEKEELLRHLSSEVPGIILLDARSADEYSGKEMKSGALRAGRIPGSIHIDWAESIDYSGTHTFKPTEELEKIYSKLGAGKEDTIVVYCHSGVRSSHTTFVLTELLGYKHVLNYDGSWVEWSYDDLLPIETDSITLLKK</sequence>
<dbReference type="InterPro" id="IPR001763">
    <property type="entry name" value="Rhodanese-like_dom"/>
</dbReference>
<name>A0ABQ1R6V8_9FLAO</name>
<protein>
    <recommendedName>
        <fullName evidence="2">Sulfurtransferase</fullName>
    </recommendedName>
</protein>
<dbReference type="EMBL" id="BMFH01000002">
    <property type="protein sequence ID" value="GGD58395.1"/>
    <property type="molecule type" value="Genomic_DNA"/>
</dbReference>
<proteinExistence type="predicted"/>
<evidence type="ECO:0000313" key="5">
    <source>
        <dbReference type="Proteomes" id="UP000625780"/>
    </source>
</evidence>
<keyword evidence="2" id="KW-0808">Transferase</keyword>
<dbReference type="PROSITE" id="PS00683">
    <property type="entry name" value="RHODANESE_2"/>
    <property type="match status" value="1"/>
</dbReference>
<evidence type="ECO:0000259" key="3">
    <source>
        <dbReference type="PROSITE" id="PS50206"/>
    </source>
</evidence>
<feature type="domain" description="Rhodanese" evidence="3">
    <location>
        <begin position="190"/>
        <end position="306"/>
    </location>
</feature>
<keyword evidence="1" id="KW-0677">Repeat</keyword>
<gene>
    <name evidence="4" type="ORF">GCM10011361_25940</name>
</gene>
<dbReference type="InterPro" id="IPR051126">
    <property type="entry name" value="Thiosulfate_sulfurtransferase"/>
</dbReference>
<comment type="caution">
    <text evidence="4">The sequence shown here is derived from an EMBL/GenBank/DDBJ whole genome shotgun (WGS) entry which is preliminary data.</text>
</comment>
<dbReference type="CDD" id="cd01448">
    <property type="entry name" value="TST_Repeat_1"/>
    <property type="match status" value="1"/>
</dbReference>
<dbReference type="Proteomes" id="UP000625780">
    <property type="component" value="Unassembled WGS sequence"/>
</dbReference>
<dbReference type="Pfam" id="PF00581">
    <property type="entry name" value="Rhodanese"/>
    <property type="match status" value="2"/>
</dbReference>
<reference evidence="5" key="1">
    <citation type="journal article" date="2019" name="Int. J. Syst. Evol. Microbiol.">
        <title>The Global Catalogue of Microorganisms (GCM) 10K type strain sequencing project: providing services to taxonomists for standard genome sequencing and annotation.</title>
        <authorList>
            <consortium name="The Broad Institute Genomics Platform"/>
            <consortium name="The Broad Institute Genome Sequencing Center for Infectious Disease"/>
            <person name="Wu L."/>
            <person name="Ma J."/>
        </authorList>
    </citation>
    <scope>NUCLEOTIDE SEQUENCE [LARGE SCALE GENOMIC DNA]</scope>
    <source>
        <strain evidence="5">CGMCC 1.12606</strain>
    </source>
</reference>
<evidence type="ECO:0000313" key="4">
    <source>
        <dbReference type="EMBL" id="GGD58395.1"/>
    </source>
</evidence>
<feature type="domain" description="Rhodanese" evidence="3">
    <location>
        <begin position="48"/>
        <end position="156"/>
    </location>
</feature>
<keyword evidence="5" id="KW-1185">Reference proteome</keyword>
<dbReference type="PROSITE" id="PS50206">
    <property type="entry name" value="RHODANESE_3"/>
    <property type="match status" value="2"/>
</dbReference>
<organism evidence="4 5">
    <name type="scientific">Muriicola marianensis</name>
    <dbReference type="NCBI Taxonomy" id="1324801"/>
    <lineage>
        <taxon>Bacteria</taxon>
        <taxon>Pseudomonadati</taxon>
        <taxon>Bacteroidota</taxon>
        <taxon>Flavobacteriia</taxon>
        <taxon>Flavobacteriales</taxon>
        <taxon>Flavobacteriaceae</taxon>
        <taxon>Muriicola</taxon>
    </lineage>
</organism>
<dbReference type="PANTHER" id="PTHR43855">
    <property type="entry name" value="THIOSULFATE SULFURTRANSFERASE"/>
    <property type="match status" value="1"/>
</dbReference>
<dbReference type="PROSITE" id="PS51257">
    <property type="entry name" value="PROKAR_LIPOPROTEIN"/>
    <property type="match status" value="1"/>
</dbReference>
<dbReference type="InterPro" id="IPR001307">
    <property type="entry name" value="Thiosulphate_STrfase_CS"/>
</dbReference>
<dbReference type="PANTHER" id="PTHR43855:SF1">
    <property type="entry name" value="THIOSULFATE SULFURTRANSFERASE"/>
    <property type="match status" value="1"/>
</dbReference>
<dbReference type="Gene3D" id="3.40.250.10">
    <property type="entry name" value="Rhodanese-like domain"/>
    <property type="match status" value="2"/>
</dbReference>
<dbReference type="CDD" id="cd01449">
    <property type="entry name" value="TST_Repeat_2"/>
    <property type="match status" value="1"/>
</dbReference>
<evidence type="ECO:0000256" key="2">
    <source>
        <dbReference type="RuleBase" id="RU000507"/>
    </source>
</evidence>
<dbReference type="SUPFAM" id="SSF52821">
    <property type="entry name" value="Rhodanese/Cell cycle control phosphatase"/>
    <property type="match status" value="2"/>
</dbReference>
<dbReference type="SMART" id="SM00450">
    <property type="entry name" value="RHOD"/>
    <property type="match status" value="2"/>
</dbReference>
<accession>A0ABQ1R6V8</accession>